<dbReference type="Proteomes" id="UP000076761">
    <property type="component" value="Unassembled WGS sequence"/>
</dbReference>
<dbReference type="InParanoid" id="A0A165NW51"/>
<dbReference type="OrthoDB" id="2940229at2759"/>
<evidence type="ECO:0000313" key="2">
    <source>
        <dbReference type="EMBL" id="KZT20189.1"/>
    </source>
</evidence>
<dbReference type="EMBL" id="KV425624">
    <property type="protein sequence ID" value="KZT20189.1"/>
    <property type="molecule type" value="Genomic_DNA"/>
</dbReference>
<evidence type="ECO:0000313" key="3">
    <source>
        <dbReference type="Proteomes" id="UP000076761"/>
    </source>
</evidence>
<feature type="region of interest" description="Disordered" evidence="1">
    <location>
        <begin position="345"/>
        <end position="373"/>
    </location>
</feature>
<organism evidence="2 3">
    <name type="scientific">Neolentinus lepideus HHB14362 ss-1</name>
    <dbReference type="NCBI Taxonomy" id="1314782"/>
    <lineage>
        <taxon>Eukaryota</taxon>
        <taxon>Fungi</taxon>
        <taxon>Dikarya</taxon>
        <taxon>Basidiomycota</taxon>
        <taxon>Agaricomycotina</taxon>
        <taxon>Agaricomycetes</taxon>
        <taxon>Gloeophyllales</taxon>
        <taxon>Gloeophyllaceae</taxon>
        <taxon>Neolentinus</taxon>
    </lineage>
</organism>
<feature type="compositionally biased region" description="Low complexity" evidence="1">
    <location>
        <begin position="356"/>
        <end position="373"/>
    </location>
</feature>
<dbReference type="AlphaFoldDB" id="A0A165NW51"/>
<sequence>MPPKRSLEFSSPPPPAKRVAGPSFTEGSSSSSIFATPRTPKRYSLPAPSDSPTNPFGLNRPLKANPLKLPPPMSYSKYVALRMQVVVHPSRDDMYEDGKMPPFRIVHVPINYSFKLFQKLIMFMFECDPADALKARDANAGGHLFEIVKSVGMFDSKERPGQMQSGCIIAKLSSERDPYFRPGGLEGEVEADEGDEEAVWSWENEEEFTLENVWPRGSSLRRGLIYHHNDHTTLHITINTVPLPSRKGTGNRPYTFFARGHINLNELPTPEPSPSHPQARIPLYTRTPTIFPSGKNALSLPPWIMRPKDMDEAISVIRWNAATAWETYLDRCKDVDRRIALAEARRRKRKEQENEIPSSDPMPSSDISFVDAPTPGLTLLSSSSPFLDNIPPTPAPVQPLHKLIVDRTSRRLSLLAQKGLRDFESDEEEELDELAGDDDGEDSFILASEADLRHARGHGMIRGIDVDEDGRRWETDVAKERKREAAALKDEVAI</sequence>
<evidence type="ECO:0000256" key="1">
    <source>
        <dbReference type="SAM" id="MobiDB-lite"/>
    </source>
</evidence>
<proteinExistence type="predicted"/>
<reference evidence="2 3" key="1">
    <citation type="journal article" date="2016" name="Mol. Biol. Evol.">
        <title>Comparative Genomics of Early-Diverging Mushroom-Forming Fungi Provides Insights into the Origins of Lignocellulose Decay Capabilities.</title>
        <authorList>
            <person name="Nagy L.G."/>
            <person name="Riley R."/>
            <person name="Tritt A."/>
            <person name="Adam C."/>
            <person name="Daum C."/>
            <person name="Floudas D."/>
            <person name="Sun H."/>
            <person name="Yadav J.S."/>
            <person name="Pangilinan J."/>
            <person name="Larsson K.H."/>
            <person name="Matsuura K."/>
            <person name="Barry K."/>
            <person name="Labutti K."/>
            <person name="Kuo R."/>
            <person name="Ohm R.A."/>
            <person name="Bhattacharya S.S."/>
            <person name="Shirouzu T."/>
            <person name="Yoshinaga Y."/>
            <person name="Martin F.M."/>
            <person name="Grigoriev I.V."/>
            <person name="Hibbett D.S."/>
        </authorList>
    </citation>
    <scope>NUCLEOTIDE SEQUENCE [LARGE SCALE GENOMIC DNA]</scope>
    <source>
        <strain evidence="2 3">HHB14362 ss-1</strain>
    </source>
</reference>
<accession>A0A165NW51</accession>
<dbReference type="STRING" id="1314782.A0A165NW51"/>
<name>A0A165NW51_9AGAM</name>
<protein>
    <submittedName>
        <fullName evidence="2">Uncharacterized protein</fullName>
    </submittedName>
</protein>
<gene>
    <name evidence="2" type="ORF">NEOLEDRAFT_1151487</name>
</gene>
<feature type="region of interest" description="Disordered" evidence="1">
    <location>
        <begin position="1"/>
        <end position="63"/>
    </location>
</feature>
<keyword evidence="3" id="KW-1185">Reference proteome</keyword>